<name>A0A4S3JJD3_9EURO</name>
<dbReference type="RefSeq" id="XP_033430997.1">
    <property type="nucleotide sequence ID" value="XM_033565240.1"/>
</dbReference>
<dbReference type="OrthoDB" id="63935at2759"/>
<feature type="domain" description="NAD(P)-binding" evidence="2">
    <location>
        <begin position="8"/>
        <end position="234"/>
    </location>
</feature>
<dbReference type="GO" id="GO:0042602">
    <property type="term" value="F:riboflavin reductase (NADPH) activity"/>
    <property type="evidence" value="ECO:0007669"/>
    <property type="project" value="TreeGrafter"/>
</dbReference>
<dbReference type="Gene3D" id="3.40.50.720">
    <property type="entry name" value="NAD(P)-binding Rossmann-like Domain"/>
    <property type="match status" value="1"/>
</dbReference>
<protein>
    <recommendedName>
        <fullName evidence="2">NAD(P)-binding domain-containing protein</fullName>
    </recommendedName>
</protein>
<proteinExistence type="inferred from homology"/>
<dbReference type="Proteomes" id="UP000308092">
    <property type="component" value="Unassembled WGS sequence"/>
</dbReference>
<dbReference type="Proteomes" id="UP000324241">
    <property type="component" value="Unassembled WGS sequence"/>
</dbReference>
<comment type="similarity">
    <text evidence="1">Belongs to the avfA family.</text>
</comment>
<dbReference type="SUPFAM" id="SSF51735">
    <property type="entry name" value="NAD(P)-binding Rossmann-fold domains"/>
    <property type="match status" value="1"/>
</dbReference>
<evidence type="ECO:0000313" key="4">
    <source>
        <dbReference type="EMBL" id="THC95626.1"/>
    </source>
</evidence>
<dbReference type="GO" id="GO:0004074">
    <property type="term" value="F:biliverdin reductase [NAD(P)H] activity"/>
    <property type="evidence" value="ECO:0007669"/>
    <property type="project" value="TreeGrafter"/>
</dbReference>
<dbReference type="InterPro" id="IPR051606">
    <property type="entry name" value="Polyketide_Oxido-like"/>
</dbReference>
<evidence type="ECO:0000313" key="6">
    <source>
        <dbReference type="Proteomes" id="UP000324241"/>
    </source>
</evidence>
<comment type="caution">
    <text evidence="4">The sequence shown here is derived from an EMBL/GenBank/DDBJ whole genome shotgun (WGS) entry which is preliminary data.</text>
</comment>
<dbReference type="InterPro" id="IPR016040">
    <property type="entry name" value="NAD(P)-bd_dom"/>
</dbReference>
<reference evidence="3 6" key="2">
    <citation type="submission" date="2019-08" db="EMBL/GenBank/DDBJ databases">
        <title>The genome sequence of a newly discovered highly antifungal drug resistant Aspergillus species, Aspergillus tanneri NIH 1004.</title>
        <authorList>
            <person name="Mounaud S."/>
            <person name="Singh I."/>
            <person name="Joardar V."/>
            <person name="Pakala S."/>
            <person name="Pakala S."/>
            <person name="Venepally P."/>
            <person name="Chung J.K."/>
            <person name="Losada L."/>
            <person name="Nierman W.C."/>
        </authorList>
    </citation>
    <scope>NUCLEOTIDE SEQUENCE [LARGE SCALE GENOMIC DNA]</scope>
    <source>
        <strain evidence="3 6">NIH1004</strain>
    </source>
</reference>
<evidence type="ECO:0000313" key="5">
    <source>
        <dbReference type="Proteomes" id="UP000308092"/>
    </source>
</evidence>
<evidence type="ECO:0000259" key="2">
    <source>
        <dbReference type="Pfam" id="PF13460"/>
    </source>
</evidence>
<organism evidence="4 5">
    <name type="scientific">Aspergillus tanneri</name>
    <dbReference type="NCBI Taxonomy" id="1220188"/>
    <lineage>
        <taxon>Eukaryota</taxon>
        <taxon>Fungi</taxon>
        <taxon>Dikarya</taxon>
        <taxon>Ascomycota</taxon>
        <taxon>Pezizomycotina</taxon>
        <taxon>Eurotiomycetes</taxon>
        <taxon>Eurotiomycetidae</taxon>
        <taxon>Eurotiales</taxon>
        <taxon>Aspergillaceae</taxon>
        <taxon>Aspergillus</taxon>
        <taxon>Aspergillus subgen. Circumdati</taxon>
    </lineage>
</organism>
<dbReference type="PANTHER" id="PTHR43355:SF2">
    <property type="entry name" value="FLAVIN REDUCTASE (NADPH)"/>
    <property type="match status" value="1"/>
</dbReference>
<dbReference type="PANTHER" id="PTHR43355">
    <property type="entry name" value="FLAVIN REDUCTASE (NADPH)"/>
    <property type="match status" value="1"/>
</dbReference>
<keyword evidence="5" id="KW-1185">Reference proteome</keyword>
<accession>A0A4S3JJD3</accession>
<dbReference type="GeneID" id="54323229"/>
<reference evidence="4 5" key="1">
    <citation type="submission" date="2019-03" db="EMBL/GenBank/DDBJ databases">
        <title>The genome sequence of a newly discovered highly antifungal drug resistant Aspergillus species, Aspergillus tanneri NIH 1004.</title>
        <authorList>
            <person name="Mounaud S."/>
            <person name="Singh I."/>
            <person name="Joardar V."/>
            <person name="Pakala S."/>
            <person name="Pakala S."/>
            <person name="Venepally P."/>
            <person name="Hoover J."/>
            <person name="Nierman W."/>
            <person name="Chung J."/>
            <person name="Losada L."/>
        </authorList>
    </citation>
    <scope>NUCLEOTIDE SEQUENCE [LARGE SCALE GENOMIC DNA]</scope>
    <source>
        <strain evidence="4 5">NIH1004</strain>
    </source>
</reference>
<sequence>MQSIAFFGATGGCTLACLIPSLEAGHRCSALVRSPQKLKDLLPATLASAANLRIIQGSIADAPAVQDTLSTPEGYLVDLIVCGIGGQIRFDNPLRPTLDNPHICQEAMRAILDATRTVGARTATPSDRKPHLVVVSTTGISRTRDIPLAMIPLYHWLLKVPHEDKKVMETLVRQETEKDDPDRAISDYTIVRPSLLTDGEQQGVEKLRVGDDSHPAVGYVISRADVGGWMFASLVQERRYRGVVSLTS</sequence>
<dbReference type="InterPro" id="IPR036291">
    <property type="entry name" value="NAD(P)-bd_dom_sf"/>
</dbReference>
<dbReference type="VEuPathDB" id="FungiDB:EYZ11_004888"/>
<evidence type="ECO:0000313" key="3">
    <source>
        <dbReference type="EMBL" id="KAA8651636.1"/>
    </source>
</evidence>
<dbReference type="EMBL" id="SOSA01000149">
    <property type="protein sequence ID" value="THC95626.1"/>
    <property type="molecule type" value="Genomic_DNA"/>
</dbReference>
<evidence type="ECO:0000256" key="1">
    <source>
        <dbReference type="ARBA" id="ARBA00038376"/>
    </source>
</evidence>
<dbReference type="EMBL" id="QUQM01000002">
    <property type="protein sequence ID" value="KAA8651636.1"/>
    <property type="molecule type" value="Genomic_DNA"/>
</dbReference>
<dbReference type="Pfam" id="PF13460">
    <property type="entry name" value="NAD_binding_10"/>
    <property type="match status" value="1"/>
</dbReference>
<dbReference type="AlphaFoldDB" id="A0A4S3JJD3"/>
<gene>
    <name evidence="3" type="ORF">ATNIH1004_000527</name>
    <name evidence="4" type="ORF">EYZ11_004888</name>
</gene>